<comment type="caution">
    <text evidence="2">The sequence shown here is derived from an EMBL/GenBank/DDBJ whole genome shotgun (WGS) entry which is preliminary data.</text>
</comment>
<feature type="region of interest" description="Disordered" evidence="1">
    <location>
        <begin position="237"/>
        <end position="257"/>
    </location>
</feature>
<feature type="compositionally biased region" description="Basic residues" evidence="1">
    <location>
        <begin position="148"/>
        <end position="157"/>
    </location>
</feature>
<proteinExistence type="predicted"/>
<reference evidence="2 3" key="1">
    <citation type="journal article" date="2019" name="New Phytol.">
        <title>Comparative genomics reveals unique wood-decay strategies and fruiting body development in the Schizophyllaceae.</title>
        <authorList>
            <person name="Almasi E."/>
            <person name="Sahu N."/>
            <person name="Krizsan K."/>
            <person name="Balint B."/>
            <person name="Kovacs G.M."/>
            <person name="Kiss B."/>
            <person name="Cseklye J."/>
            <person name="Drula E."/>
            <person name="Henrissat B."/>
            <person name="Nagy I."/>
            <person name="Chovatia M."/>
            <person name="Adam C."/>
            <person name="LaButti K."/>
            <person name="Lipzen A."/>
            <person name="Riley R."/>
            <person name="Grigoriev I.V."/>
            <person name="Nagy L.G."/>
        </authorList>
    </citation>
    <scope>NUCLEOTIDE SEQUENCE [LARGE SCALE GENOMIC DNA]</scope>
    <source>
        <strain evidence="2 3">NL-1724</strain>
    </source>
</reference>
<feature type="compositionally biased region" description="Basic and acidic residues" evidence="1">
    <location>
        <begin position="65"/>
        <end position="84"/>
    </location>
</feature>
<keyword evidence="3" id="KW-1185">Reference proteome</keyword>
<protein>
    <submittedName>
        <fullName evidence="2">Uncharacterized protein</fullName>
    </submittedName>
</protein>
<evidence type="ECO:0000313" key="2">
    <source>
        <dbReference type="EMBL" id="TRM59530.1"/>
    </source>
</evidence>
<dbReference type="Proteomes" id="UP000320762">
    <property type="component" value="Unassembled WGS sequence"/>
</dbReference>
<evidence type="ECO:0000313" key="3">
    <source>
        <dbReference type="Proteomes" id="UP000320762"/>
    </source>
</evidence>
<dbReference type="AlphaFoldDB" id="A0A550C430"/>
<sequence>MAWIPRAVEPSLEAARLRKLCGAPRRMVGGWTKQCAAAVRRRSRGDQQAARRGSRHAGRSSSCRPTKEKEPVVVRKVEPVKKVDPTPPLAKKVEPAPAPSRRSSPSPRRARRLRRRPPRLLDAGEGHHCAATPIKAPPLRLRFLRHLCPRPRPRRRSVQHDSSTSTTLTTPAPSRQDSLDDLKHPINDSQGKATGKRVAFSAAVEADQRAAAEKKRRRRRGVGAPCWAPCLRPWAARRRRRQRVRRRGRRRRARMTL</sequence>
<gene>
    <name evidence="2" type="ORF">BD626DRAFT_150328</name>
</gene>
<name>A0A550C430_9AGAR</name>
<feature type="compositionally biased region" description="Basic and acidic residues" evidence="1">
    <location>
        <begin position="177"/>
        <end position="186"/>
    </location>
</feature>
<feature type="compositionally biased region" description="Basic residues" evidence="1">
    <location>
        <begin position="108"/>
        <end position="118"/>
    </location>
</feature>
<evidence type="ECO:0000256" key="1">
    <source>
        <dbReference type="SAM" id="MobiDB-lite"/>
    </source>
</evidence>
<feature type="region of interest" description="Disordered" evidence="1">
    <location>
        <begin position="38"/>
        <end position="132"/>
    </location>
</feature>
<organism evidence="2 3">
    <name type="scientific">Schizophyllum amplum</name>
    <dbReference type="NCBI Taxonomy" id="97359"/>
    <lineage>
        <taxon>Eukaryota</taxon>
        <taxon>Fungi</taxon>
        <taxon>Dikarya</taxon>
        <taxon>Basidiomycota</taxon>
        <taxon>Agaricomycotina</taxon>
        <taxon>Agaricomycetes</taxon>
        <taxon>Agaricomycetidae</taxon>
        <taxon>Agaricales</taxon>
        <taxon>Schizophyllaceae</taxon>
        <taxon>Schizophyllum</taxon>
    </lineage>
</organism>
<feature type="region of interest" description="Disordered" evidence="1">
    <location>
        <begin position="148"/>
        <end position="196"/>
    </location>
</feature>
<dbReference type="EMBL" id="VDMD01000027">
    <property type="protein sequence ID" value="TRM59530.1"/>
    <property type="molecule type" value="Genomic_DNA"/>
</dbReference>
<accession>A0A550C430</accession>